<dbReference type="PANTHER" id="PTHR30055:SF238">
    <property type="entry name" value="MYCOFACTOCIN BIOSYNTHESIS TRANSCRIPTIONAL REGULATOR MFTR-RELATED"/>
    <property type="match status" value="1"/>
</dbReference>
<dbReference type="InterPro" id="IPR050109">
    <property type="entry name" value="HTH-type_TetR-like_transc_reg"/>
</dbReference>
<reference evidence="6 7" key="1">
    <citation type="journal article" date="2019" name="Int. J. Syst. Evol. Microbiol.">
        <title>The Global Catalogue of Microorganisms (GCM) 10K type strain sequencing project: providing services to taxonomists for standard genome sequencing and annotation.</title>
        <authorList>
            <consortium name="The Broad Institute Genomics Platform"/>
            <consortium name="The Broad Institute Genome Sequencing Center for Infectious Disease"/>
            <person name="Wu L."/>
            <person name="Ma J."/>
        </authorList>
    </citation>
    <scope>NUCLEOTIDE SEQUENCE [LARGE SCALE GENOMIC DNA]</scope>
    <source>
        <strain evidence="6 7">JCM 13249</strain>
    </source>
</reference>
<protein>
    <submittedName>
        <fullName evidence="6">TetR family transcriptional regulator</fullName>
    </submittedName>
</protein>
<evidence type="ECO:0000313" key="7">
    <source>
        <dbReference type="Proteomes" id="UP001500655"/>
    </source>
</evidence>
<gene>
    <name evidence="6" type="ORF">GCM10009681_06920</name>
</gene>
<evidence type="ECO:0000313" key="6">
    <source>
        <dbReference type="EMBL" id="GAA1738768.1"/>
    </source>
</evidence>
<dbReference type="PANTHER" id="PTHR30055">
    <property type="entry name" value="HTH-TYPE TRANSCRIPTIONAL REGULATOR RUTR"/>
    <property type="match status" value="1"/>
</dbReference>
<dbReference type="Gene3D" id="1.10.357.10">
    <property type="entry name" value="Tetracycline Repressor, domain 2"/>
    <property type="match status" value="1"/>
</dbReference>
<accession>A0ABN2JU91</accession>
<comment type="caution">
    <text evidence="6">The sequence shown here is derived from an EMBL/GenBank/DDBJ whole genome shotgun (WGS) entry which is preliminary data.</text>
</comment>
<dbReference type="InterPro" id="IPR041347">
    <property type="entry name" value="MftR_C"/>
</dbReference>
<dbReference type="InterPro" id="IPR009057">
    <property type="entry name" value="Homeodomain-like_sf"/>
</dbReference>
<dbReference type="Gene3D" id="1.10.10.60">
    <property type="entry name" value="Homeodomain-like"/>
    <property type="match status" value="1"/>
</dbReference>
<evidence type="ECO:0000259" key="5">
    <source>
        <dbReference type="PROSITE" id="PS50977"/>
    </source>
</evidence>
<keyword evidence="7" id="KW-1185">Reference proteome</keyword>
<keyword evidence="2 4" id="KW-0238">DNA-binding</keyword>
<dbReference type="PRINTS" id="PR00455">
    <property type="entry name" value="HTHTETR"/>
</dbReference>
<dbReference type="SUPFAM" id="SSF46689">
    <property type="entry name" value="Homeodomain-like"/>
    <property type="match status" value="1"/>
</dbReference>
<organism evidence="6 7">
    <name type="scientific">Luedemannella helvata</name>
    <dbReference type="NCBI Taxonomy" id="349315"/>
    <lineage>
        <taxon>Bacteria</taxon>
        <taxon>Bacillati</taxon>
        <taxon>Actinomycetota</taxon>
        <taxon>Actinomycetes</taxon>
        <taxon>Micromonosporales</taxon>
        <taxon>Micromonosporaceae</taxon>
        <taxon>Luedemannella</taxon>
    </lineage>
</organism>
<dbReference type="EMBL" id="BAAALS010000002">
    <property type="protein sequence ID" value="GAA1738768.1"/>
    <property type="molecule type" value="Genomic_DNA"/>
</dbReference>
<name>A0ABN2JU91_9ACTN</name>
<dbReference type="PROSITE" id="PS50977">
    <property type="entry name" value="HTH_TETR_2"/>
    <property type="match status" value="1"/>
</dbReference>
<evidence type="ECO:0000256" key="3">
    <source>
        <dbReference type="ARBA" id="ARBA00023163"/>
    </source>
</evidence>
<evidence type="ECO:0000256" key="1">
    <source>
        <dbReference type="ARBA" id="ARBA00023015"/>
    </source>
</evidence>
<dbReference type="RefSeq" id="WP_344076682.1">
    <property type="nucleotide sequence ID" value="NZ_BAAALS010000002.1"/>
</dbReference>
<feature type="DNA-binding region" description="H-T-H motif" evidence="4">
    <location>
        <begin position="32"/>
        <end position="51"/>
    </location>
</feature>
<dbReference type="InterPro" id="IPR023772">
    <property type="entry name" value="DNA-bd_HTH_TetR-type_CS"/>
</dbReference>
<feature type="domain" description="HTH tetR-type" evidence="5">
    <location>
        <begin position="9"/>
        <end position="69"/>
    </location>
</feature>
<dbReference type="InterPro" id="IPR001647">
    <property type="entry name" value="HTH_TetR"/>
</dbReference>
<evidence type="ECO:0000256" key="4">
    <source>
        <dbReference type="PROSITE-ProRule" id="PRU00335"/>
    </source>
</evidence>
<sequence>MDLRRVRGQRNRQALIDAALALFEQQGFEETTTDQIAARAGVAPRTLFHHFPDKEEILFDQQSERLEAAINVLRTMRDKSLAESLTAVAGAVATSILDQGEVFPARARMYGKAPALRSRMLSINEKWIDKVTDEVAARYGVDARTDPRPRIAASIVNSTNRATIEAWLARGCQDDLTEMIMTSVELLRPTLDRVEAELMEGLNAHGT</sequence>
<dbReference type="Pfam" id="PF17754">
    <property type="entry name" value="TetR_C_14"/>
    <property type="match status" value="1"/>
</dbReference>
<evidence type="ECO:0000256" key="2">
    <source>
        <dbReference type="ARBA" id="ARBA00023125"/>
    </source>
</evidence>
<keyword evidence="1" id="KW-0805">Transcription regulation</keyword>
<dbReference type="PROSITE" id="PS01081">
    <property type="entry name" value="HTH_TETR_1"/>
    <property type="match status" value="1"/>
</dbReference>
<proteinExistence type="predicted"/>
<keyword evidence="3" id="KW-0804">Transcription</keyword>
<dbReference type="Proteomes" id="UP001500655">
    <property type="component" value="Unassembled WGS sequence"/>
</dbReference>
<dbReference type="Pfam" id="PF00440">
    <property type="entry name" value="TetR_N"/>
    <property type="match status" value="1"/>
</dbReference>